<evidence type="ECO:0000256" key="3">
    <source>
        <dbReference type="ARBA" id="ARBA00047418"/>
    </source>
</evidence>
<dbReference type="GeneID" id="113712622"/>
<comment type="catalytic activity">
    <reaction evidence="4">
        <text>a 5'-end (N(7)-methyl 5'-triphosphoguanosine)-ribonucleoside in snoRNA + S-adenosyl-L-methionine = a 5'-end (N(2),N(7)-dimethyl 5'-triphosphoguanosine)-ribonucleoside in snoRNA + S-adenosyl-L-homocysteine + H(+)</text>
        <dbReference type="Rhea" id="RHEA:78475"/>
        <dbReference type="Rhea" id="RHEA-COMP:19086"/>
        <dbReference type="Rhea" id="RHEA-COMP:19088"/>
        <dbReference type="ChEBI" id="CHEBI:15378"/>
        <dbReference type="ChEBI" id="CHEBI:57856"/>
        <dbReference type="ChEBI" id="CHEBI:59789"/>
        <dbReference type="ChEBI" id="CHEBI:156461"/>
        <dbReference type="ChEBI" id="CHEBI:172880"/>
    </reaction>
    <physiologicalReaction direction="left-to-right" evidence="4">
        <dbReference type="Rhea" id="RHEA:78476"/>
    </physiologicalReaction>
</comment>
<dbReference type="Proteomes" id="UP001652660">
    <property type="component" value="Chromosome 10e"/>
</dbReference>
<name>A0A6P6UQE6_COFAR</name>
<gene>
    <name evidence="11" type="primary">LOC113712622</name>
</gene>
<dbReference type="FunFam" id="3.40.50.150:FF:000305">
    <property type="entry name" value="S-adenosyl-L-methionine-dependent methyltransferase superfamily protein"/>
    <property type="match status" value="1"/>
</dbReference>
<dbReference type="PANTHER" id="PTHR14741:SF32">
    <property type="entry name" value="TRIMETHYLGUANOSINE SYNTHASE"/>
    <property type="match status" value="1"/>
</dbReference>
<comment type="catalytic activity">
    <reaction evidence="6">
        <text>a 5'-end (N(7)-methyl 5'-triphosphoguanosine)-ribonucleoside in snRNA + S-adenosyl-L-methionine = a 5'-end (N(2),N(7)-dimethyl 5'-triphosphoguanosine)-ribonucleoside in snRNA + S-adenosyl-L-homocysteine + H(+)</text>
        <dbReference type="Rhea" id="RHEA:78471"/>
        <dbReference type="Rhea" id="RHEA-COMP:19085"/>
        <dbReference type="Rhea" id="RHEA-COMP:19087"/>
        <dbReference type="ChEBI" id="CHEBI:15378"/>
        <dbReference type="ChEBI" id="CHEBI:57856"/>
        <dbReference type="ChEBI" id="CHEBI:59789"/>
        <dbReference type="ChEBI" id="CHEBI:156461"/>
        <dbReference type="ChEBI" id="CHEBI:172880"/>
    </reaction>
    <physiologicalReaction direction="left-to-right" evidence="6">
        <dbReference type="Rhea" id="RHEA:78472"/>
    </physiologicalReaction>
</comment>
<feature type="compositionally biased region" description="Low complexity" evidence="8">
    <location>
        <begin position="54"/>
        <end position="70"/>
    </location>
</feature>
<evidence type="ECO:0000259" key="9">
    <source>
        <dbReference type="PROSITE" id="PS50020"/>
    </source>
</evidence>
<dbReference type="AlphaFoldDB" id="A0A6P6UQE6"/>
<dbReference type="SMART" id="SM00456">
    <property type="entry name" value="WW"/>
    <property type="match status" value="1"/>
</dbReference>
<dbReference type="Gene3D" id="3.40.50.150">
    <property type="entry name" value="Vaccinia Virus protein VP39"/>
    <property type="match status" value="1"/>
</dbReference>
<dbReference type="Gene3D" id="2.20.70.10">
    <property type="match status" value="1"/>
</dbReference>
<feature type="domain" description="WW" evidence="9">
    <location>
        <begin position="317"/>
        <end position="345"/>
    </location>
</feature>
<dbReference type="InterPro" id="IPR019012">
    <property type="entry name" value="RNA_cap_Gua-N2-MeTrfase"/>
</dbReference>
<comment type="catalytic activity">
    <reaction evidence="5">
        <text>a 5'-end (N(2),N(7)-dimethyl 5'-triphosphoguanosine)-ribonucleoside in snRNA + S-adenosyl-L-methionine = a 5'-end (N(2),N(2),N(7)-trimethyl 5'-triphosphoguanosine)-ribonucleoside in snRNA + S-adenosyl-L-homocysteine + H(+)</text>
        <dbReference type="Rhea" id="RHEA:78479"/>
        <dbReference type="Rhea" id="RHEA-COMP:19087"/>
        <dbReference type="Rhea" id="RHEA-COMP:19089"/>
        <dbReference type="ChEBI" id="CHEBI:15378"/>
        <dbReference type="ChEBI" id="CHEBI:57856"/>
        <dbReference type="ChEBI" id="CHEBI:59789"/>
        <dbReference type="ChEBI" id="CHEBI:167623"/>
        <dbReference type="ChEBI" id="CHEBI:172880"/>
    </reaction>
    <physiologicalReaction direction="left-to-right" evidence="5">
        <dbReference type="Rhea" id="RHEA:78480"/>
    </physiologicalReaction>
</comment>
<protein>
    <recommendedName>
        <fullName evidence="1">Trimethylguanosine synthase</fullName>
    </recommendedName>
    <alternativeName>
        <fullName evidence="7">Cap-specific guanine-N(2) methyltransferase</fullName>
    </alternativeName>
</protein>
<dbReference type="CDD" id="cd02440">
    <property type="entry name" value="AdoMet_MTases"/>
    <property type="match status" value="1"/>
</dbReference>
<dbReference type="RefSeq" id="XP_027091912.1">
    <property type="nucleotide sequence ID" value="XM_027236111.2"/>
</dbReference>
<dbReference type="PROSITE" id="PS50020">
    <property type="entry name" value="WW_DOMAIN_2"/>
    <property type="match status" value="1"/>
</dbReference>
<organism evidence="10 11">
    <name type="scientific">Coffea arabica</name>
    <name type="common">Arabian coffee</name>
    <dbReference type="NCBI Taxonomy" id="13443"/>
    <lineage>
        <taxon>Eukaryota</taxon>
        <taxon>Viridiplantae</taxon>
        <taxon>Streptophyta</taxon>
        <taxon>Embryophyta</taxon>
        <taxon>Tracheophyta</taxon>
        <taxon>Spermatophyta</taxon>
        <taxon>Magnoliopsida</taxon>
        <taxon>eudicotyledons</taxon>
        <taxon>Gunneridae</taxon>
        <taxon>Pentapetalae</taxon>
        <taxon>asterids</taxon>
        <taxon>lamiids</taxon>
        <taxon>Gentianales</taxon>
        <taxon>Rubiaceae</taxon>
        <taxon>Ixoroideae</taxon>
        <taxon>Gardenieae complex</taxon>
        <taxon>Bertiereae - Coffeeae clade</taxon>
        <taxon>Coffeeae</taxon>
        <taxon>Coffea</taxon>
    </lineage>
</organism>
<dbReference type="PANTHER" id="PTHR14741">
    <property type="entry name" value="S-ADENOSYLMETHIONINE-DEPENDENT METHYLTRANSFERASE RELATED"/>
    <property type="match status" value="1"/>
</dbReference>
<comment type="catalytic activity">
    <reaction evidence="3">
        <text>a 5'-end (N(2),N(7)-dimethyl 5'-triphosphoguanosine)-ribonucleoside in snoRNA + S-adenosyl-L-methionine = a 5'-end (N(2),N(2),N(7)-trimethyl 5'-triphosphoguanosine)-ribonucleoside in snoRNA + S-adenosyl-L-homocysteine + H(+)</text>
        <dbReference type="Rhea" id="RHEA:78507"/>
        <dbReference type="Rhea" id="RHEA-COMP:19088"/>
        <dbReference type="Rhea" id="RHEA-COMP:19090"/>
        <dbReference type="ChEBI" id="CHEBI:15378"/>
        <dbReference type="ChEBI" id="CHEBI:57856"/>
        <dbReference type="ChEBI" id="CHEBI:59789"/>
        <dbReference type="ChEBI" id="CHEBI:167623"/>
        <dbReference type="ChEBI" id="CHEBI:172880"/>
    </reaction>
    <physiologicalReaction direction="left-to-right" evidence="3">
        <dbReference type="Rhea" id="RHEA:78508"/>
    </physiologicalReaction>
</comment>
<evidence type="ECO:0000256" key="7">
    <source>
        <dbReference type="ARBA" id="ARBA00049790"/>
    </source>
</evidence>
<dbReference type="CDD" id="cd00201">
    <property type="entry name" value="WW"/>
    <property type="match status" value="1"/>
</dbReference>
<evidence type="ECO:0000256" key="2">
    <source>
        <dbReference type="ARBA" id="ARBA00025783"/>
    </source>
</evidence>
<dbReference type="InterPro" id="IPR001202">
    <property type="entry name" value="WW_dom"/>
</dbReference>
<dbReference type="GO" id="GO:0071164">
    <property type="term" value="F:RNA cap trimethylguanosine synthase activity"/>
    <property type="evidence" value="ECO:0007669"/>
    <property type="project" value="TreeGrafter"/>
</dbReference>
<reference evidence="11" key="2">
    <citation type="submission" date="2025-08" db="UniProtKB">
        <authorList>
            <consortium name="RefSeq"/>
        </authorList>
    </citation>
    <scope>IDENTIFICATION</scope>
    <source>
        <tissue evidence="11">Leaves</tissue>
    </source>
</reference>
<dbReference type="Pfam" id="PF00397">
    <property type="entry name" value="WW"/>
    <property type="match status" value="1"/>
</dbReference>
<feature type="region of interest" description="Disordered" evidence="8">
    <location>
        <begin position="44"/>
        <end position="70"/>
    </location>
</feature>
<dbReference type="InterPro" id="IPR036020">
    <property type="entry name" value="WW_dom_sf"/>
</dbReference>
<sequence>MEAEETPPQHTHTAEGGAAVKALGPLFKLTEVYLWDDASQENRGGISSQLNKATGRGNSGSSSNDGVTTNELFPLPEDLELARQMKDLGLPFSFHTNKEKRTIIGGKRKDPRKKNLYNCKATNLKLLNSFKVSGGVNASPTIDDDTKNISLCSISILDQSELSCSAIAVNTDRFNHISDGEQDSMAFATSSTYVINPSALSDEISDVGADSSLSCEYGITKHLAREVKKVEASHGLDDDVCSGNSLVIGSEPELRQPNDEHVESSLVLDDAVGGETLTGDASALIMDDSEVASYSPFSELVDSNTADSNCKGAFGDWRAYWDEDFLRYYFYNIITEECTWDPPDGVSSDIAADPTKLIRNTEVLLADIPNSGESDKLGISYGQSANYAQTGGLENDSGSLDQALDESGEIGIYDESLSSNMTKKKTKIRRLKSSGESPLASEERQFQGVSEEFDPVIGKYWCQRYLLFSRFGAGIQMDVEGWFSVTPEAIAKHHAFRCGDGTTVDCFTGVGGNAIQFALRSQHVIAIDIDPRKIEYAQHNAAIYGVDDHIDFIVGDSILLAPKLKGDSAFLSPPWGGPDYAKEKTFDIQTMLQPCNGHFLFNLAKKVAPRIVMFLPKTVDIDQLAELALSASPSWSLEVEKNFLNNKLKAITAYFTEPSA</sequence>
<evidence type="ECO:0000256" key="8">
    <source>
        <dbReference type="SAM" id="MobiDB-lite"/>
    </source>
</evidence>
<dbReference type="SUPFAM" id="SSF53335">
    <property type="entry name" value="S-adenosyl-L-methionine-dependent methyltransferases"/>
    <property type="match status" value="1"/>
</dbReference>
<keyword evidence="10" id="KW-1185">Reference proteome</keyword>
<evidence type="ECO:0000256" key="4">
    <source>
        <dbReference type="ARBA" id="ARBA00048740"/>
    </source>
</evidence>
<proteinExistence type="inferred from homology"/>
<evidence type="ECO:0000256" key="5">
    <source>
        <dbReference type="ARBA" id="ARBA00048763"/>
    </source>
</evidence>
<dbReference type="InterPro" id="IPR029063">
    <property type="entry name" value="SAM-dependent_MTases_sf"/>
</dbReference>
<comment type="similarity">
    <text evidence="2">Belongs to the methyltransferase superfamily. Trimethylguanosine synthase family.</text>
</comment>
<evidence type="ECO:0000256" key="1">
    <source>
        <dbReference type="ARBA" id="ARBA00018517"/>
    </source>
</evidence>
<dbReference type="SUPFAM" id="SSF51045">
    <property type="entry name" value="WW domain"/>
    <property type="match status" value="1"/>
</dbReference>
<evidence type="ECO:0000256" key="6">
    <source>
        <dbReference type="ARBA" id="ARBA00049075"/>
    </source>
</evidence>
<dbReference type="Pfam" id="PF09445">
    <property type="entry name" value="Methyltransf_15"/>
    <property type="match status" value="1"/>
</dbReference>
<reference evidence="10" key="1">
    <citation type="journal article" date="2025" name="Foods">
        <title>Unveiling the Microbial Signatures of Arabica Coffee Cherries: Insights into Ripeness Specific Diversity, Functional Traits, and Implications for Quality and Safety.</title>
        <authorList>
            <consortium name="RefSeq"/>
            <person name="Tenea G.N."/>
            <person name="Cifuentes V."/>
            <person name="Reyes P."/>
            <person name="Cevallos-Vallejos M."/>
        </authorList>
    </citation>
    <scope>NUCLEOTIDE SEQUENCE [LARGE SCALE GENOMIC DNA]</scope>
</reference>
<evidence type="ECO:0000313" key="10">
    <source>
        <dbReference type="Proteomes" id="UP001652660"/>
    </source>
</evidence>
<accession>A0A6P6UQE6</accession>
<dbReference type="GO" id="GO:0005634">
    <property type="term" value="C:nucleus"/>
    <property type="evidence" value="ECO:0007669"/>
    <property type="project" value="TreeGrafter"/>
</dbReference>
<evidence type="ECO:0000313" key="11">
    <source>
        <dbReference type="RefSeq" id="XP_027091912.1"/>
    </source>
</evidence>
<dbReference type="OrthoDB" id="194443at2759"/>